<reference evidence="2 3" key="1">
    <citation type="journal article" date="2019" name="Phytopathology">
        <title>A Novel Group of Rhizobium tumorigenes-Like Agrobacteria Associated with Crown Gall Disease of Rhododendron and Blueberry.</title>
        <authorList>
            <person name="Kuzmanovic N."/>
            <person name="Behrens P."/>
            <person name="Idczak E."/>
            <person name="Wagner S."/>
            <person name="Gotz M."/>
            <person name="Sproer C."/>
            <person name="Bunk B."/>
            <person name="Overmann J."/>
            <person name="Smalla K."/>
        </authorList>
    </citation>
    <scope>NUCLEOTIDE SEQUENCE [LARGE SCALE GENOMIC DNA]</scope>
    <source>
        <strain evidence="3">rho-6.2</strain>
    </source>
</reference>
<feature type="domain" description="Glycosyl transferase family 25" evidence="1">
    <location>
        <begin position="62"/>
        <end position="128"/>
    </location>
</feature>
<geneLocation type="plasmid" evidence="2 3">
    <name>unnamed1</name>
</geneLocation>
<protein>
    <submittedName>
        <fullName evidence="2">Glycosyltransferase family 25 protein</fullName>
    </submittedName>
</protein>
<gene>
    <name evidence="2" type="ORF">PR018_23560</name>
</gene>
<evidence type="ECO:0000313" key="2">
    <source>
        <dbReference type="EMBL" id="WFS25227.1"/>
    </source>
</evidence>
<name>A0ABY8INC0_9HYPH</name>
<dbReference type="EMBL" id="CP117268">
    <property type="protein sequence ID" value="WFS25227.1"/>
    <property type="molecule type" value="Genomic_DNA"/>
</dbReference>
<proteinExistence type="predicted"/>
<evidence type="ECO:0000259" key="1">
    <source>
        <dbReference type="Pfam" id="PF01755"/>
    </source>
</evidence>
<reference evidence="2 3" key="2">
    <citation type="journal article" date="2023" name="MicrobiologyOpen">
        <title>Genomics of the tumorigenes clade of the family Rhizobiaceae and description of Rhizobium rhododendri sp. nov.</title>
        <authorList>
            <person name="Kuzmanovic N."/>
            <person name="diCenzo G.C."/>
            <person name="Bunk B."/>
            <person name="Sproeer C."/>
            <person name="Fruehling A."/>
            <person name="Neumann-Schaal M."/>
            <person name="Overmann J."/>
            <person name="Smalla K."/>
        </authorList>
    </citation>
    <scope>NUCLEOTIDE SEQUENCE [LARGE SCALE GENOMIC DNA]</scope>
    <source>
        <strain evidence="3">rho-6.2</strain>
        <plasmid evidence="2 3">unnamed1</plasmid>
    </source>
</reference>
<dbReference type="Pfam" id="PF01755">
    <property type="entry name" value="Glyco_transf_25"/>
    <property type="match status" value="1"/>
</dbReference>
<sequence length="245" mass="27446">MDIAAESLLNNFERIRIINLTDRTDRRRDTEIQLRRIGVRVDGDRVAFHAAIRPSCNGGFPSVGAYGCFLSHREVLRDAVDQGVSSVLIFEDDLNFSTDYGSKIPACMTALSHKDWSLFYGGHGDISYPSDVKEAVFRVDPSDWVLGAHFIALNGVALKQISAYLDHCLEWIARDFATAPHGIDSAYGRFRREYPELLAFAASPVLGYQRSSRSDISTKALEKNVVGRVFYKLARDVRRSLSPNL</sequence>
<keyword evidence="3" id="KW-1185">Reference proteome</keyword>
<dbReference type="InterPro" id="IPR002654">
    <property type="entry name" value="Glyco_trans_25"/>
</dbReference>
<dbReference type="RefSeq" id="WP_161991046.1">
    <property type="nucleotide sequence ID" value="NZ_CP117268.1"/>
</dbReference>
<dbReference type="Proteomes" id="UP000318939">
    <property type="component" value="Plasmid unnamed1"/>
</dbReference>
<organism evidence="2 3">
    <name type="scientific">Rhizobium rhododendri</name>
    <dbReference type="NCBI Taxonomy" id="2506430"/>
    <lineage>
        <taxon>Bacteria</taxon>
        <taxon>Pseudomonadati</taxon>
        <taxon>Pseudomonadota</taxon>
        <taxon>Alphaproteobacteria</taxon>
        <taxon>Hyphomicrobiales</taxon>
        <taxon>Rhizobiaceae</taxon>
        <taxon>Rhizobium/Agrobacterium group</taxon>
        <taxon>Rhizobium</taxon>
    </lineage>
</organism>
<accession>A0ABY8INC0</accession>
<evidence type="ECO:0000313" key="3">
    <source>
        <dbReference type="Proteomes" id="UP000318939"/>
    </source>
</evidence>
<keyword evidence="2" id="KW-0614">Plasmid</keyword>